<feature type="compositionally biased region" description="Basic and acidic residues" evidence="1">
    <location>
        <begin position="131"/>
        <end position="154"/>
    </location>
</feature>
<dbReference type="InterPro" id="IPR049172">
    <property type="entry name" value="DUF6857_pln"/>
</dbReference>
<dbReference type="EMBL" id="JABCRI010000015">
    <property type="protein sequence ID" value="KAF8393670.1"/>
    <property type="molecule type" value="Genomic_DNA"/>
</dbReference>
<evidence type="ECO:0000259" key="3">
    <source>
        <dbReference type="Pfam" id="PF21647"/>
    </source>
</evidence>
<feature type="compositionally biased region" description="Basic and acidic residues" evidence="1">
    <location>
        <begin position="223"/>
        <end position="232"/>
    </location>
</feature>
<proteinExistence type="predicted"/>
<feature type="compositionally biased region" description="Polar residues" evidence="1">
    <location>
        <begin position="173"/>
        <end position="185"/>
    </location>
</feature>
<feature type="domain" description="DUF6857" evidence="3">
    <location>
        <begin position="370"/>
        <end position="525"/>
    </location>
</feature>
<dbReference type="AlphaFoldDB" id="A0A834YTZ6"/>
<reference evidence="4 5" key="1">
    <citation type="submission" date="2020-04" db="EMBL/GenBank/DDBJ databases">
        <title>Plant Genome Project.</title>
        <authorList>
            <person name="Zhang R.-G."/>
        </authorList>
    </citation>
    <scope>NUCLEOTIDE SEQUENCE [LARGE SCALE GENOMIC DNA]</scope>
    <source>
        <strain evidence="4">YNK0</strain>
        <tissue evidence="4">Leaf</tissue>
    </source>
</reference>
<feature type="region of interest" description="Disordered" evidence="1">
    <location>
        <begin position="121"/>
        <end position="154"/>
    </location>
</feature>
<dbReference type="OMA" id="YMQGVLT"/>
<dbReference type="InterPro" id="IPR048297">
    <property type="entry name" value="DUF936_dom_pln"/>
</dbReference>
<comment type="caution">
    <text evidence="4">The sequence shown here is derived from an EMBL/GenBank/DDBJ whole genome shotgun (WGS) entry which is preliminary data.</text>
</comment>
<feature type="domain" description="DUF6857" evidence="3">
    <location>
        <begin position="272"/>
        <end position="366"/>
    </location>
</feature>
<feature type="compositionally biased region" description="Basic and acidic residues" evidence="1">
    <location>
        <begin position="270"/>
        <end position="279"/>
    </location>
</feature>
<sequence length="532" mass="57957">MASLTPGILLKLLQSINSNIKVRGEYRSVLLQVISIVPALTGSELWPNHGFFVKVSDSSHSTYVSLSKEDNELILTNKLQLGQFFYVDRVEAGTPVPILVGVRPVPGRNPFVGNPKDLMQMLVPSEGPTSIDHEGSTSKSSELLEAKDENPRQRIVIKEEKVAVASRYMQGVSGPNSSSKGTVADSNGGPKINENGGASKKVESSKGKQEIKGQTRSTTPSRSRPDALKTKPEGAGASIKETSSVPPKGSIAKQSTTKQEHPNLHCSSNNRDKSRAHDNISWDSLPANLFKHGKGILRRRNLASLVATEAQKEALTAAALVKCLSMFADLRTSASPENPHLSLTKFFALHRLIDQPNIPAILKDNSLNASTYSPHSDKDKSSKKTVLSCNRNQLKSPKTLIEVNGTERLEWARGNGAKESQELREILLKESQSWFLNFLEDSLNAGFCVVLREKKGKVSVGGRRTESDDQIAVTLSQLKHASDWLDQLRNRGGSDSSGLEETVDRLKQKVYACLLAHVDSAASALESRSNRG</sequence>
<dbReference type="PANTHER" id="PTHR31928:SF2">
    <property type="entry name" value="EXPRESSED PROTEIN"/>
    <property type="match status" value="1"/>
</dbReference>
<name>A0A834YTZ6_TETSI</name>
<feature type="domain" description="DUF936" evidence="2">
    <location>
        <begin position="4"/>
        <end position="119"/>
    </location>
</feature>
<evidence type="ECO:0000313" key="5">
    <source>
        <dbReference type="Proteomes" id="UP000655225"/>
    </source>
</evidence>
<dbReference type="Pfam" id="PF06075">
    <property type="entry name" value="DUF936"/>
    <property type="match status" value="1"/>
</dbReference>
<feature type="region of interest" description="Disordered" evidence="1">
    <location>
        <begin position="168"/>
        <end position="279"/>
    </location>
</feature>
<feature type="compositionally biased region" description="Basic and acidic residues" evidence="1">
    <location>
        <begin position="200"/>
        <end position="213"/>
    </location>
</feature>
<dbReference type="Proteomes" id="UP000655225">
    <property type="component" value="Unassembled WGS sequence"/>
</dbReference>
<keyword evidence="5" id="KW-1185">Reference proteome</keyword>
<evidence type="ECO:0000313" key="4">
    <source>
        <dbReference type="EMBL" id="KAF8393670.1"/>
    </source>
</evidence>
<evidence type="ECO:0000259" key="2">
    <source>
        <dbReference type="Pfam" id="PF06075"/>
    </source>
</evidence>
<dbReference type="PANTHER" id="PTHR31928">
    <property type="entry name" value="EXPRESSED PROTEIN"/>
    <property type="match status" value="1"/>
</dbReference>
<dbReference type="OrthoDB" id="773154at2759"/>
<dbReference type="Pfam" id="PF21647">
    <property type="entry name" value="DUF6857"/>
    <property type="match status" value="2"/>
</dbReference>
<accession>A0A834YTZ6</accession>
<dbReference type="InterPro" id="IPR010341">
    <property type="entry name" value="DUF936_pln"/>
</dbReference>
<evidence type="ECO:0000256" key="1">
    <source>
        <dbReference type="SAM" id="MobiDB-lite"/>
    </source>
</evidence>
<organism evidence="4 5">
    <name type="scientific">Tetracentron sinense</name>
    <name type="common">Spur-leaf</name>
    <dbReference type="NCBI Taxonomy" id="13715"/>
    <lineage>
        <taxon>Eukaryota</taxon>
        <taxon>Viridiplantae</taxon>
        <taxon>Streptophyta</taxon>
        <taxon>Embryophyta</taxon>
        <taxon>Tracheophyta</taxon>
        <taxon>Spermatophyta</taxon>
        <taxon>Magnoliopsida</taxon>
        <taxon>Trochodendrales</taxon>
        <taxon>Trochodendraceae</taxon>
        <taxon>Tetracentron</taxon>
    </lineage>
</organism>
<protein>
    <submittedName>
        <fullName evidence="4">Uncharacterized protein</fullName>
    </submittedName>
</protein>
<gene>
    <name evidence="4" type="ORF">HHK36_021916</name>
</gene>